<keyword evidence="6" id="KW-0175">Coiled coil</keyword>
<protein>
    <recommendedName>
        <fullName evidence="11">Flagellar protein</fullName>
    </recommendedName>
</protein>
<accession>A0A433RT75</accession>
<comment type="caution">
    <text evidence="9">The sequence shown here is derived from an EMBL/GenBank/DDBJ whole genome shotgun (WGS) entry which is preliminary data.</text>
</comment>
<evidence type="ECO:0000256" key="2">
    <source>
        <dbReference type="ARBA" id="ARBA00022475"/>
    </source>
</evidence>
<dbReference type="InterPro" id="IPR022781">
    <property type="entry name" value="Flagellar_biosynth_FliO"/>
</dbReference>
<organism evidence="9 10">
    <name type="scientific">Candidatus Kurthia intestinigallinarum</name>
    <dbReference type="NCBI Taxonomy" id="1562256"/>
    <lineage>
        <taxon>Bacteria</taxon>
        <taxon>Bacillati</taxon>
        <taxon>Bacillota</taxon>
        <taxon>Bacilli</taxon>
        <taxon>Bacillales</taxon>
        <taxon>Caryophanaceae</taxon>
        <taxon>Kurthia</taxon>
    </lineage>
</organism>
<keyword evidence="5 7" id="KW-0472">Membrane</keyword>
<feature type="transmembrane region" description="Helical" evidence="7">
    <location>
        <begin position="74"/>
        <end position="92"/>
    </location>
</feature>
<evidence type="ECO:0000256" key="6">
    <source>
        <dbReference type="SAM" id="Coils"/>
    </source>
</evidence>
<reference evidence="9 10" key="1">
    <citation type="submission" date="2014-11" db="EMBL/GenBank/DDBJ databases">
        <title>Genome sequence and analysis of novel Kurthia sp.</title>
        <authorList>
            <person name="Lawson J.N."/>
            <person name="Gonzalez J.E."/>
            <person name="Rinauldi L."/>
            <person name="Xuan Z."/>
            <person name="Firman A."/>
            <person name="Shaddox L."/>
            <person name="Trudeau A."/>
            <person name="Shah S."/>
            <person name="Reiman D."/>
        </authorList>
    </citation>
    <scope>NUCLEOTIDE SEQUENCE [LARGE SCALE GENOMIC DNA]</scope>
    <source>
        <strain evidence="9 10">3B1D</strain>
    </source>
</reference>
<proteinExistence type="predicted"/>
<dbReference type="EMBL" id="JTFC01000031">
    <property type="protein sequence ID" value="RUS55338.1"/>
    <property type="molecule type" value="Genomic_DNA"/>
</dbReference>
<evidence type="ECO:0000313" key="10">
    <source>
        <dbReference type="Proteomes" id="UP000288623"/>
    </source>
</evidence>
<dbReference type="GO" id="GO:0016020">
    <property type="term" value="C:membrane"/>
    <property type="evidence" value="ECO:0007669"/>
    <property type="project" value="InterPro"/>
</dbReference>
<comment type="subcellular location">
    <subcellularLocation>
        <location evidence="1">Cell membrane</location>
    </subcellularLocation>
</comment>
<dbReference type="AlphaFoldDB" id="A0A433RT75"/>
<keyword evidence="10" id="KW-1185">Reference proteome</keyword>
<evidence type="ECO:0000256" key="3">
    <source>
        <dbReference type="ARBA" id="ARBA00022692"/>
    </source>
</evidence>
<feature type="chain" id="PRO_5039106198" description="Flagellar protein" evidence="8">
    <location>
        <begin position="18"/>
        <end position="222"/>
    </location>
</feature>
<feature type="signal peptide" evidence="8">
    <location>
        <begin position="1"/>
        <end position="17"/>
    </location>
</feature>
<dbReference type="Proteomes" id="UP000288623">
    <property type="component" value="Unassembled WGS sequence"/>
</dbReference>
<keyword evidence="3 7" id="KW-0812">Transmembrane</keyword>
<dbReference type="GO" id="GO:0044781">
    <property type="term" value="P:bacterial-type flagellum organization"/>
    <property type="evidence" value="ECO:0007669"/>
    <property type="project" value="InterPro"/>
</dbReference>
<dbReference type="RefSeq" id="WP_126990755.1">
    <property type="nucleotide sequence ID" value="NZ_JTFC01000031.1"/>
</dbReference>
<evidence type="ECO:0000256" key="1">
    <source>
        <dbReference type="ARBA" id="ARBA00004236"/>
    </source>
</evidence>
<evidence type="ECO:0000256" key="5">
    <source>
        <dbReference type="ARBA" id="ARBA00023136"/>
    </source>
</evidence>
<keyword evidence="2" id="KW-1003">Cell membrane</keyword>
<feature type="coiled-coil region" evidence="6">
    <location>
        <begin position="195"/>
        <end position="222"/>
    </location>
</feature>
<sequence length="222" mass="25198">MFRKVCFILLFFVLCNALPFTETVPFSEVGYASSNIMVDDCIGNKKDEACKEDTEAAVDNDKESTAVGVSAGEYIKMIFALIFVIGLLYFVLRFLNKRNTKYQHTKMMQNLGGISVGSQKSVQLVKVGNSLYLVGVGEDVNMLKEITDEQERNSLIALYNEKQIQPIQGTPFLKLLKKKKTVEIDGKDDFKTEFVSRLDQIKQQRNEELQVLKQKESSLKDE</sequence>
<gene>
    <name evidence="9" type="ORF">QI30_10370</name>
</gene>
<dbReference type="OrthoDB" id="2376965at2"/>
<evidence type="ECO:0008006" key="11">
    <source>
        <dbReference type="Google" id="ProtNLM"/>
    </source>
</evidence>
<name>A0A433RT75_9BACL</name>
<keyword evidence="4 7" id="KW-1133">Transmembrane helix</keyword>
<evidence type="ECO:0000256" key="4">
    <source>
        <dbReference type="ARBA" id="ARBA00022989"/>
    </source>
</evidence>
<evidence type="ECO:0000256" key="8">
    <source>
        <dbReference type="SAM" id="SignalP"/>
    </source>
</evidence>
<keyword evidence="8" id="KW-0732">Signal</keyword>
<dbReference type="Pfam" id="PF04347">
    <property type="entry name" value="FliO"/>
    <property type="match status" value="1"/>
</dbReference>
<evidence type="ECO:0000313" key="9">
    <source>
        <dbReference type="EMBL" id="RUS55338.1"/>
    </source>
</evidence>
<evidence type="ECO:0000256" key="7">
    <source>
        <dbReference type="SAM" id="Phobius"/>
    </source>
</evidence>